<gene>
    <name evidence="1" type="ORF">F7R14_13325</name>
</gene>
<accession>A0A7V7P3P1</accession>
<name>A0A7V7P3P1_9PSED</name>
<proteinExistence type="predicted"/>
<reference evidence="1 2" key="1">
    <citation type="submission" date="2019-09" db="EMBL/GenBank/DDBJ databases">
        <title>Draft genome sequences of 48 bacterial type strains from the CCUG.</title>
        <authorList>
            <person name="Tunovic T."/>
            <person name="Pineiro-Iglesias B."/>
            <person name="Unosson C."/>
            <person name="Inganas E."/>
            <person name="Ohlen M."/>
            <person name="Cardew S."/>
            <person name="Jensie-Markopoulos S."/>
            <person name="Salva-Serra F."/>
            <person name="Jaen-Luchoro D."/>
            <person name="Karlsson R."/>
            <person name="Svensson-Stadler L."/>
            <person name="Chun J."/>
            <person name="Moore E."/>
        </authorList>
    </citation>
    <scope>NUCLEOTIDE SEQUENCE [LARGE SCALE GENOMIC DNA]</scope>
    <source>
        <strain evidence="1 2">CCUG 51522</strain>
    </source>
</reference>
<protein>
    <submittedName>
        <fullName evidence="1">Uncharacterized protein</fullName>
    </submittedName>
</protein>
<sequence length="77" mass="8473">MIVPMLRVGMPPWTLCVRFGTRSVPGCIPTRSVGTINLKQKSPDLSIRAFSCPASAFTQRPLAALNSRRRRCRTGSV</sequence>
<comment type="caution">
    <text evidence="1">The sequence shown here is derived from an EMBL/GenBank/DDBJ whole genome shotgun (WGS) entry which is preliminary data.</text>
</comment>
<dbReference type="EMBL" id="VZPO01000005">
    <property type="protein sequence ID" value="KAB0504051.1"/>
    <property type="molecule type" value="Genomic_DNA"/>
</dbReference>
<organism evidence="1 2">
    <name type="scientific">Pseudomonas lini</name>
    <dbReference type="NCBI Taxonomy" id="163011"/>
    <lineage>
        <taxon>Bacteria</taxon>
        <taxon>Pseudomonadati</taxon>
        <taxon>Pseudomonadota</taxon>
        <taxon>Gammaproteobacteria</taxon>
        <taxon>Pseudomonadales</taxon>
        <taxon>Pseudomonadaceae</taxon>
        <taxon>Pseudomonas</taxon>
    </lineage>
</organism>
<dbReference type="Proteomes" id="UP000434925">
    <property type="component" value="Unassembled WGS sequence"/>
</dbReference>
<dbReference type="AlphaFoldDB" id="A0A7V7P3P1"/>
<evidence type="ECO:0000313" key="2">
    <source>
        <dbReference type="Proteomes" id="UP000434925"/>
    </source>
</evidence>
<evidence type="ECO:0000313" key="1">
    <source>
        <dbReference type="EMBL" id="KAB0504051.1"/>
    </source>
</evidence>